<keyword evidence="1" id="KW-0808">Transferase</keyword>
<keyword evidence="4" id="KW-0067">ATP-binding</keyword>
<dbReference type="Proteomes" id="UP001189429">
    <property type="component" value="Unassembled WGS sequence"/>
</dbReference>
<feature type="domain" description="Protein kinase" evidence="5">
    <location>
        <begin position="25"/>
        <end position="301"/>
    </location>
</feature>
<reference evidence="6" key="1">
    <citation type="submission" date="2023-10" db="EMBL/GenBank/DDBJ databases">
        <authorList>
            <person name="Chen Y."/>
            <person name="Shah S."/>
            <person name="Dougan E. K."/>
            <person name="Thang M."/>
            <person name="Chan C."/>
        </authorList>
    </citation>
    <scope>NUCLEOTIDE SEQUENCE [LARGE SCALE GENOMIC DNA]</scope>
</reference>
<organism evidence="6 7">
    <name type="scientific">Prorocentrum cordatum</name>
    <dbReference type="NCBI Taxonomy" id="2364126"/>
    <lineage>
        <taxon>Eukaryota</taxon>
        <taxon>Sar</taxon>
        <taxon>Alveolata</taxon>
        <taxon>Dinophyceae</taxon>
        <taxon>Prorocentrales</taxon>
        <taxon>Prorocentraceae</taxon>
        <taxon>Prorocentrum</taxon>
    </lineage>
</organism>
<evidence type="ECO:0000313" key="7">
    <source>
        <dbReference type="Proteomes" id="UP001189429"/>
    </source>
</evidence>
<dbReference type="InterPro" id="IPR045269">
    <property type="entry name" value="Atg1-like"/>
</dbReference>
<name>A0ABN9U9H4_9DINO</name>
<keyword evidence="3" id="KW-0418">Kinase</keyword>
<dbReference type="SUPFAM" id="SSF56112">
    <property type="entry name" value="Protein kinase-like (PK-like)"/>
    <property type="match status" value="1"/>
</dbReference>
<accession>A0ABN9U9H4</accession>
<dbReference type="Gene3D" id="1.10.510.10">
    <property type="entry name" value="Transferase(Phosphotransferase) domain 1"/>
    <property type="match status" value="1"/>
</dbReference>
<keyword evidence="2" id="KW-0547">Nucleotide-binding</keyword>
<feature type="non-terminal residue" evidence="6">
    <location>
        <position position="1"/>
    </location>
</feature>
<dbReference type="PANTHER" id="PTHR24348:SF22">
    <property type="entry name" value="NON-SPECIFIC SERINE_THREONINE PROTEIN KINASE"/>
    <property type="match status" value="1"/>
</dbReference>
<gene>
    <name evidence="6" type="ORF">PCOR1329_LOCUS46056</name>
</gene>
<evidence type="ECO:0000313" key="6">
    <source>
        <dbReference type="EMBL" id="CAK0855271.1"/>
    </source>
</evidence>
<proteinExistence type="predicted"/>
<dbReference type="EMBL" id="CAUYUJ010015534">
    <property type="protein sequence ID" value="CAK0855271.1"/>
    <property type="molecule type" value="Genomic_DNA"/>
</dbReference>
<dbReference type="SMART" id="SM00220">
    <property type="entry name" value="S_TKc"/>
    <property type="match status" value="1"/>
</dbReference>
<dbReference type="InterPro" id="IPR001245">
    <property type="entry name" value="Ser-Thr/Tyr_kinase_cat_dom"/>
</dbReference>
<keyword evidence="7" id="KW-1185">Reference proteome</keyword>
<evidence type="ECO:0000259" key="5">
    <source>
        <dbReference type="PROSITE" id="PS50011"/>
    </source>
</evidence>
<dbReference type="PROSITE" id="PS50011">
    <property type="entry name" value="PROTEIN_KINASE_DOM"/>
    <property type="match status" value="1"/>
</dbReference>
<dbReference type="PANTHER" id="PTHR24348">
    <property type="entry name" value="SERINE/THREONINE-PROTEIN KINASE UNC-51-RELATED"/>
    <property type="match status" value="1"/>
</dbReference>
<protein>
    <recommendedName>
        <fullName evidence="5">Protein kinase domain-containing protein</fullName>
    </recommendedName>
</protein>
<dbReference type="InterPro" id="IPR011009">
    <property type="entry name" value="Kinase-like_dom_sf"/>
</dbReference>
<evidence type="ECO:0000256" key="2">
    <source>
        <dbReference type="ARBA" id="ARBA00022741"/>
    </source>
</evidence>
<evidence type="ECO:0000256" key="3">
    <source>
        <dbReference type="ARBA" id="ARBA00022777"/>
    </source>
</evidence>
<evidence type="ECO:0000256" key="4">
    <source>
        <dbReference type="ARBA" id="ARBA00022840"/>
    </source>
</evidence>
<dbReference type="InterPro" id="IPR000719">
    <property type="entry name" value="Prot_kinase_dom"/>
</dbReference>
<sequence>PRSLAGTDPAALPDAFDPATGSGRWRYESRLGEGGLATVYRATDCKGGRGEVAVKVLKRHPKLSHRDRRHAFAMHRESQWSLWNLHNECDSRFDGAAASLFMRYLEDHTGFSELGPAGFEAKRRLYEAPDFNWDLDGPDLPARPYVVMELVRGETLQTVIDRERASLPASEKRQIVVQAARALNYLARFGLIHRDFRGCNMHLVGREGQGEGCRLKVLDLGVMICAEDGQEANSNSAVQAFKRRGETEEKRRRYDWLPWEVRAAADGGDDLAALAPPLAYSARALPTCALAWRSLTRGAAR</sequence>
<dbReference type="Pfam" id="PF07714">
    <property type="entry name" value="PK_Tyr_Ser-Thr"/>
    <property type="match status" value="1"/>
</dbReference>
<evidence type="ECO:0000256" key="1">
    <source>
        <dbReference type="ARBA" id="ARBA00022679"/>
    </source>
</evidence>
<dbReference type="Gene3D" id="3.30.200.20">
    <property type="entry name" value="Phosphorylase Kinase, domain 1"/>
    <property type="match status" value="1"/>
</dbReference>
<comment type="caution">
    <text evidence="6">The sequence shown here is derived from an EMBL/GenBank/DDBJ whole genome shotgun (WGS) entry which is preliminary data.</text>
</comment>